<organism evidence="3 4">
    <name type="scientific">Phytophthora megakarya</name>
    <dbReference type="NCBI Taxonomy" id="4795"/>
    <lineage>
        <taxon>Eukaryota</taxon>
        <taxon>Sar</taxon>
        <taxon>Stramenopiles</taxon>
        <taxon>Oomycota</taxon>
        <taxon>Peronosporomycetes</taxon>
        <taxon>Peronosporales</taxon>
        <taxon>Peronosporaceae</taxon>
        <taxon>Phytophthora</taxon>
    </lineage>
</organism>
<keyword evidence="4" id="KW-1185">Reference proteome</keyword>
<dbReference type="EC" id="5.6.2.3" evidence="1"/>
<evidence type="ECO:0000256" key="1">
    <source>
        <dbReference type="RuleBase" id="RU363044"/>
    </source>
</evidence>
<reference evidence="4" key="1">
    <citation type="submission" date="2017-03" db="EMBL/GenBank/DDBJ databases">
        <title>Phytopthora megakarya and P. palmivora, two closely related causual agents of cacao black pod achieved similar genome size and gene model numbers by different mechanisms.</title>
        <authorList>
            <person name="Ali S."/>
            <person name="Shao J."/>
            <person name="Larry D.J."/>
            <person name="Kronmiller B."/>
            <person name="Shen D."/>
            <person name="Strem M.D."/>
            <person name="Melnick R.L."/>
            <person name="Guiltinan M.J."/>
            <person name="Tyler B.M."/>
            <person name="Meinhardt L.W."/>
            <person name="Bailey B.A."/>
        </authorList>
    </citation>
    <scope>NUCLEOTIDE SEQUENCE [LARGE SCALE GENOMIC DNA]</scope>
    <source>
        <strain evidence="4">zdho120</strain>
    </source>
</reference>
<dbReference type="PANTHER" id="PTHR10492:SF57">
    <property type="entry name" value="ATP-DEPENDENT DNA HELICASE"/>
    <property type="match status" value="1"/>
</dbReference>
<dbReference type="OrthoDB" id="1435114at2759"/>
<dbReference type="InterPro" id="IPR010285">
    <property type="entry name" value="DNA_helicase_pif1-like_DEAD"/>
</dbReference>
<evidence type="ECO:0000259" key="2">
    <source>
        <dbReference type="Pfam" id="PF05970"/>
    </source>
</evidence>
<comment type="similarity">
    <text evidence="1">Belongs to the helicase family.</text>
</comment>
<keyword evidence="1" id="KW-0227">DNA damage</keyword>
<dbReference type="GO" id="GO:0016887">
    <property type="term" value="F:ATP hydrolysis activity"/>
    <property type="evidence" value="ECO:0007669"/>
    <property type="project" value="RHEA"/>
</dbReference>
<keyword evidence="1" id="KW-0547">Nucleotide-binding</keyword>
<dbReference type="STRING" id="4795.A0A225WAB0"/>
<comment type="catalytic activity">
    <reaction evidence="1">
        <text>ATP + H2O = ADP + phosphate + H(+)</text>
        <dbReference type="Rhea" id="RHEA:13065"/>
        <dbReference type="ChEBI" id="CHEBI:15377"/>
        <dbReference type="ChEBI" id="CHEBI:15378"/>
        <dbReference type="ChEBI" id="CHEBI:30616"/>
        <dbReference type="ChEBI" id="CHEBI:43474"/>
        <dbReference type="ChEBI" id="CHEBI:456216"/>
        <dbReference type="EC" id="5.6.2.3"/>
    </reaction>
</comment>
<dbReference type="PANTHER" id="PTHR10492">
    <property type="match status" value="1"/>
</dbReference>
<comment type="cofactor">
    <cofactor evidence="1">
        <name>Mg(2+)</name>
        <dbReference type="ChEBI" id="CHEBI:18420"/>
    </cofactor>
</comment>
<feature type="non-terminal residue" evidence="3">
    <location>
        <position position="222"/>
    </location>
</feature>
<name>A0A225WAB0_9STRA</name>
<dbReference type="SUPFAM" id="SSF52540">
    <property type="entry name" value="P-loop containing nucleoside triphosphate hydrolases"/>
    <property type="match status" value="1"/>
</dbReference>
<keyword evidence="1 3" id="KW-0347">Helicase</keyword>
<dbReference type="InterPro" id="IPR027417">
    <property type="entry name" value="P-loop_NTPase"/>
</dbReference>
<dbReference type="GO" id="GO:0000723">
    <property type="term" value="P:telomere maintenance"/>
    <property type="evidence" value="ECO:0007669"/>
    <property type="project" value="InterPro"/>
</dbReference>
<sequence>MAEYKTLKYVANYLASNGKTLEVYGLPELNTCSDVSTEVDGPATESIAQQELSAYSPTDVEHVTELVGQLNRNQRDVFDQVVGAVEHPVGGEKLFSLDGPGGTGKSFLLEQILVHDRSQRKSTIAGAYHTFDVSYPSQTNRAFHMQSFLAKAKGGIDPKSSLIISDEAPMMNRGCFEAVDRVVGDIMKNESEPFGRKVIVFSRDHRQILPVLRDATRAETIA</sequence>
<dbReference type="AlphaFoldDB" id="A0A225WAB0"/>
<dbReference type="Proteomes" id="UP000198211">
    <property type="component" value="Unassembled WGS sequence"/>
</dbReference>
<proteinExistence type="inferred from homology"/>
<keyword evidence="1" id="KW-0378">Hydrolase</keyword>
<dbReference type="Pfam" id="PF05970">
    <property type="entry name" value="PIF1"/>
    <property type="match status" value="2"/>
</dbReference>
<dbReference type="GO" id="GO:0005524">
    <property type="term" value="F:ATP binding"/>
    <property type="evidence" value="ECO:0007669"/>
    <property type="project" value="UniProtKB-KW"/>
</dbReference>
<keyword evidence="1" id="KW-0067">ATP-binding</keyword>
<accession>A0A225WAB0</accession>
<feature type="domain" description="DNA helicase Pif1-like DEAD-box helicase" evidence="2">
    <location>
        <begin position="159"/>
        <end position="221"/>
    </location>
</feature>
<evidence type="ECO:0000313" key="3">
    <source>
        <dbReference type="EMBL" id="OWZ14079.1"/>
    </source>
</evidence>
<keyword evidence="1" id="KW-0233">DNA recombination</keyword>
<dbReference type="GO" id="GO:0043139">
    <property type="term" value="F:5'-3' DNA helicase activity"/>
    <property type="evidence" value="ECO:0007669"/>
    <property type="project" value="UniProtKB-EC"/>
</dbReference>
<dbReference type="EMBL" id="NBNE01001423">
    <property type="protein sequence ID" value="OWZ14079.1"/>
    <property type="molecule type" value="Genomic_DNA"/>
</dbReference>
<dbReference type="GO" id="GO:0006281">
    <property type="term" value="P:DNA repair"/>
    <property type="evidence" value="ECO:0007669"/>
    <property type="project" value="UniProtKB-KW"/>
</dbReference>
<gene>
    <name evidence="3" type="ORF">PHMEG_00012489</name>
</gene>
<evidence type="ECO:0000313" key="4">
    <source>
        <dbReference type="Proteomes" id="UP000198211"/>
    </source>
</evidence>
<comment type="caution">
    <text evidence="3">The sequence shown here is derived from an EMBL/GenBank/DDBJ whole genome shotgun (WGS) entry which is preliminary data.</text>
</comment>
<keyword evidence="1" id="KW-0234">DNA repair</keyword>
<dbReference type="Gene3D" id="3.40.50.300">
    <property type="entry name" value="P-loop containing nucleotide triphosphate hydrolases"/>
    <property type="match status" value="1"/>
</dbReference>
<feature type="domain" description="DNA helicase Pif1-like DEAD-box helicase" evidence="2">
    <location>
        <begin position="69"/>
        <end position="126"/>
    </location>
</feature>
<dbReference type="GO" id="GO:0006310">
    <property type="term" value="P:DNA recombination"/>
    <property type="evidence" value="ECO:0007669"/>
    <property type="project" value="UniProtKB-KW"/>
</dbReference>
<protein>
    <recommendedName>
        <fullName evidence="1">ATP-dependent DNA helicase</fullName>
        <ecNumber evidence="1">5.6.2.3</ecNumber>
    </recommendedName>
</protein>